<dbReference type="EMBL" id="HG994580">
    <property type="protein sequence ID" value="CAF2765227.1"/>
    <property type="molecule type" value="Genomic_DNA"/>
</dbReference>
<dbReference type="OrthoDB" id="20529at2759"/>
<evidence type="ECO:0000256" key="1">
    <source>
        <dbReference type="ARBA" id="ARBA00022614"/>
    </source>
</evidence>
<dbReference type="AlphaFoldDB" id="A0A7R8CBX9"/>
<sequence>MKNSRLWIYRITKLSSVPEGISNCKSLLVLNMSHNQLETIPSSVLMSLTDLLYFDVSHNDLDTLPPQLRRLANLQTLDLNPDEDQAKVLKGMKDIAKANKSGDKDQIEENESIKAKRWDEALEKTSFGLFRIL</sequence>
<accession>A0A7R8CBX9</accession>
<dbReference type="InterPro" id="IPR050216">
    <property type="entry name" value="LRR_domain-containing"/>
</dbReference>
<keyword evidence="1" id="KW-0433">Leucine-rich repeat</keyword>
<evidence type="ECO:0000313" key="4">
    <source>
        <dbReference type="Proteomes" id="UP000675881"/>
    </source>
</evidence>
<dbReference type="Gene3D" id="3.80.10.10">
    <property type="entry name" value="Ribonuclease Inhibitor"/>
    <property type="match status" value="1"/>
</dbReference>
<organism evidence="3 4">
    <name type="scientific">Lepeophtheirus salmonis</name>
    <name type="common">Salmon louse</name>
    <name type="synonym">Caligus salmonis</name>
    <dbReference type="NCBI Taxonomy" id="72036"/>
    <lineage>
        <taxon>Eukaryota</taxon>
        <taxon>Metazoa</taxon>
        <taxon>Ecdysozoa</taxon>
        <taxon>Arthropoda</taxon>
        <taxon>Crustacea</taxon>
        <taxon>Multicrustacea</taxon>
        <taxon>Hexanauplia</taxon>
        <taxon>Copepoda</taxon>
        <taxon>Siphonostomatoida</taxon>
        <taxon>Caligidae</taxon>
        <taxon>Lepeophtheirus</taxon>
    </lineage>
</organism>
<dbReference type="Pfam" id="PF13855">
    <property type="entry name" value="LRR_8"/>
    <property type="match status" value="1"/>
</dbReference>
<dbReference type="PANTHER" id="PTHR48051:SF1">
    <property type="entry name" value="RAS SUPPRESSOR PROTEIN 1"/>
    <property type="match status" value="1"/>
</dbReference>
<reference evidence="3" key="1">
    <citation type="submission" date="2021-02" db="EMBL/GenBank/DDBJ databases">
        <authorList>
            <person name="Bekaert M."/>
        </authorList>
    </citation>
    <scope>NUCLEOTIDE SEQUENCE</scope>
    <source>
        <strain evidence="3">IoA-00</strain>
    </source>
</reference>
<protein>
    <submittedName>
        <fullName evidence="3">(salmon louse) hypothetical protein</fullName>
    </submittedName>
</protein>
<keyword evidence="4" id="KW-1185">Reference proteome</keyword>
<dbReference type="GO" id="GO:0005737">
    <property type="term" value="C:cytoplasm"/>
    <property type="evidence" value="ECO:0007669"/>
    <property type="project" value="TreeGrafter"/>
</dbReference>
<keyword evidence="2" id="KW-0677">Repeat</keyword>
<evidence type="ECO:0000256" key="2">
    <source>
        <dbReference type="ARBA" id="ARBA00022737"/>
    </source>
</evidence>
<dbReference type="InterPro" id="IPR032675">
    <property type="entry name" value="LRR_dom_sf"/>
</dbReference>
<name>A0A7R8CBX9_LEPSM</name>
<dbReference type="PANTHER" id="PTHR48051">
    <property type="match status" value="1"/>
</dbReference>
<proteinExistence type="predicted"/>
<evidence type="ECO:0000313" key="3">
    <source>
        <dbReference type="EMBL" id="CAF2765227.1"/>
    </source>
</evidence>
<gene>
    <name evidence="3" type="ORF">LSAA_576</name>
</gene>
<dbReference type="InterPro" id="IPR001611">
    <property type="entry name" value="Leu-rich_rpt"/>
</dbReference>
<dbReference type="SUPFAM" id="SSF52058">
    <property type="entry name" value="L domain-like"/>
    <property type="match status" value="1"/>
</dbReference>
<dbReference type="PROSITE" id="PS51450">
    <property type="entry name" value="LRR"/>
    <property type="match status" value="1"/>
</dbReference>
<dbReference type="Proteomes" id="UP000675881">
    <property type="component" value="Chromosome 1"/>
</dbReference>